<dbReference type="EMBL" id="BGPR01003694">
    <property type="protein sequence ID" value="GBM91304.1"/>
    <property type="molecule type" value="Genomic_DNA"/>
</dbReference>
<reference evidence="1 2" key="1">
    <citation type="journal article" date="2019" name="Sci. Rep.">
        <title>Orb-weaving spider Araneus ventricosus genome elucidates the spidroin gene catalogue.</title>
        <authorList>
            <person name="Kono N."/>
            <person name="Nakamura H."/>
            <person name="Ohtoshi R."/>
            <person name="Moran D.A.P."/>
            <person name="Shinohara A."/>
            <person name="Yoshida Y."/>
            <person name="Fujiwara M."/>
            <person name="Mori M."/>
            <person name="Tomita M."/>
            <person name="Arakawa K."/>
        </authorList>
    </citation>
    <scope>NUCLEOTIDE SEQUENCE [LARGE SCALE GENOMIC DNA]</scope>
</reference>
<evidence type="ECO:0000313" key="2">
    <source>
        <dbReference type="Proteomes" id="UP000499080"/>
    </source>
</evidence>
<dbReference type="AlphaFoldDB" id="A0A4Y2JN04"/>
<comment type="caution">
    <text evidence="1">The sequence shown here is derived from an EMBL/GenBank/DDBJ whole genome shotgun (WGS) entry which is preliminary data.</text>
</comment>
<evidence type="ECO:0000313" key="1">
    <source>
        <dbReference type="EMBL" id="GBM91304.1"/>
    </source>
</evidence>
<dbReference type="Proteomes" id="UP000499080">
    <property type="component" value="Unassembled WGS sequence"/>
</dbReference>
<accession>A0A4Y2JN04</accession>
<dbReference type="OrthoDB" id="4327074at2759"/>
<organism evidence="1 2">
    <name type="scientific">Araneus ventricosus</name>
    <name type="common">Orbweaver spider</name>
    <name type="synonym">Epeira ventricosa</name>
    <dbReference type="NCBI Taxonomy" id="182803"/>
    <lineage>
        <taxon>Eukaryota</taxon>
        <taxon>Metazoa</taxon>
        <taxon>Ecdysozoa</taxon>
        <taxon>Arthropoda</taxon>
        <taxon>Chelicerata</taxon>
        <taxon>Arachnida</taxon>
        <taxon>Araneae</taxon>
        <taxon>Araneomorphae</taxon>
        <taxon>Entelegynae</taxon>
        <taxon>Araneoidea</taxon>
        <taxon>Araneidae</taxon>
        <taxon>Araneus</taxon>
    </lineage>
</organism>
<proteinExistence type="predicted"/>
<gene>
    <name evidence="1" type="ORF">AVEN_69675_1</name>
</gene>
<sequence>MEQSSASFENFYISLDFTPHEDANLRQIIEINFSFSGHISVNSPIPGISTSETTVSPEVVQSYPKALLRITKEFRKIAKPTSLTSTQEKKLKKSH</sequence>
<keyword evidence="2" id="KW-1185">Reference proteome</keyword>
<name>A0A4Y2JN04_ARAVE</name>
<protein>
    <submittedName>
        <fullName evidence="1">Uncharacterized protein</fullName>
    </submittedName>
</protein>